<feature type="compositionally biased region" description="Low complexity" evidence="1">
    <location>
        <begin position="150"/>
        <end position="159"/>
    </location>
</feature>
<proteinExistence type="predicted"/>
<protein>
    <submittedName>
        <fullName evidence="2">Uncharacterized protein</fullName>
    </submittedName>
</protein>
<accession>A0A9P4IGU3</accession>
<feature type="compositionally biased region" description="Acidic residues" evidence="1">
    <location>
        <begin position="68"/>
        <end position="91"/>
    </location>
</feature>
<feature type="region of interest" description="Disordered" evidence="1">
    <location>
        <begin position="65"/>
        <end position="97"/>
    </location>
</feature>
<dbReference type="EMBL" id="ML978127">
    <property type="protein sequence ID" value="KAF2097951.1"/>
    <property type="molecule type" value="Genomic_DNA"/>
</dbReference>
<dbReference type="Proteomes" id="UP000799772">
    <property type="component" value="Unassembled WGS sequence"/>
</dbReference>
<feature type="compositionally biased region" description="Basic and acidic residues" evidence="1">
    <location>
        <begin position="116"/>
        <end position="131"/>
    </location>
</feature>
<keyword evidence="3" id="KW-1185">Reference proteome</keyword>
<evidence type="ECO:0000313" key="2">
    <source>
        <dbReference type="EMBL" id="KAF2097951.1"/>
    </source>
</evidence>
<organism evidence="2 3">
    <name type="scientific">Rhizodiscina lignyota</name>
    <dbReference type="NCBI Taxonomy" id="1504668"/>
    <lineage>
        <taxon>Eukaryota</taxon>
        <taxon>Fungi</taxon>
        <taxon>Dikarya</taxon>
        <taxon>Ascomycota</taxon>
        <taxon>Pezizomycotina</taxon>
        <taxon>Dothideomycetes</taxon>
        <taxon>Pleosporomycetidae</taxon>
        <taxon>Aulographales</taxon>
        <taxon>Rhizodiscinaceae</taxon>
        <taxon>Rhizodiscina</taxon>
    </lineage>
</organism>
<name>A0A9P4IGU3_9PEZI</name>
<dbReference type="AlphaFoldDB" id="A0A9P4IGU3"/>
<feature type="region of interest" description="Disordered" evidence="1">
    <location>
        <begin position="116"/>
        <end position="186"/>
    </location>
</feature>
<evidence type="ECO:0000313" key="3">
    <source>
        <dbReference type="Proteomes" id="UP000799772"/>
    </source>
</evidence>
<feature type="compositionally biased region" description="Acidic residues" evidence="1">
    <location>
        <begin position="160"/>
        <end position="180"/>
    </location>
</feature>
<gene>
    <name evidence="2" type="ORF">NA57DRAFT_57123</name>
</gene>
<comment type="caution">
    <text evidence="2">The sequence shown here is derived from an EMBL/GenBank/DDBJ whole genome shotgun (WGS) entry which is preliminary data.</text>
</comment>
<reference evidence="2" key="1">
    <citation type="journal article" date="2020" name="Stud. Mycol.">
        <title>101 Dothideomycetes genomes: a test case for predicting lifestyles and emergence of pathogens.</title>
        <authorList>
            <person name="Haridas S."/>
            <person name="Albert R."/>
            <person name="Binder M."/>
            <person name="Bloem J."/>
            <person name="Labutti K."/>
            <person name="Salamov A."/>
            <person name="Andreopoulos B."/>
            <person name="Baker S."/>
            <person name="Barry K."/>
            <person name="Bills G."/>
            <person name="Bluhm B."/>
            <person name="Cannon C."/>
            <person name="Castanera R."/>
            <person name="Culley D."/>
            <person name="Daum C."/>
            <person name="Ezra D."/>
            <person name="Gonzalez J."/>
            <person name="Henrissat B."/>
            <person name="Kuo A."/>
            <person name="Liang C."/>
            <person name="Lipzen A."/>
            <person name="Lutzoni F."/>
            <person name="Magnuson J."/>
            <person name="Mondo S."/>
            <person name="Nolan M."/>
            <person name="Ohm R."/>
            <person name="Pangilinan J."/>
            <person name="Park H.-J."/>
            <person name="Ramirez L."/>
            <person name="Alfaro M."/>
            <person name="Sun H."/>
            <person name="Tritt A."/>
            <person name="Yoshinaga Y."/>
            <person name="Zwiers L.-H."/>
            <person name="Turgeon B."/>
            <person name="Goodwin S."/>
            <person name="Spatafora J."/>
            <person name="Crous P."/>
            <person name="Grigoriev I."/>
        </authorList>
    </citation>
    <scope>NUCLEOTIDE SEQUENCE</scope>
    <source>
        <strain evidence="2">CBS 133067</strain>
    </source>
</reference>
<sequence>MAELPITQFEVDLAHKTRSKIAFEGNGEIASLRRLVLLCNTLDTVCERMSNLYQSNAILPEVHKNDTDSVESEAHEDDAESVESEEYDDPDSWNSEVHEDDMASFNLTSVLVEESLRIDEQRPPPSLRKEPNVTVYSVSDDDSDLDDQSESSSSDGFWSSEDEYDSDDSSAHDDGEEDDFLTPYDQRHQHFNVSSDLLCKSTVEHIEDLWDLVSNPVTRK</sequence>
<feature type="compositionally biased region" description="Acidic residues" evidence="1">
    <location>
        <begin position="139"/>
        <end position="149"/>
    </location>
</feature>
<evidence type="ECO:0000256" key="1">
    <source>
        <dbReference type="SAM" id="MobiDB-lite"/>
    </source>
</evidence>